<dbReference type="CDD" id="cd00093">
    <property type="entry name" value="HTH_XRE"/>
    <property type="match status" value="1"/>
</dbReference>
<accession>A0A6C0DJR5</accession>
<feature type="domain" description="HTH cro/C1-type" evidence="1">
    <location>
        <begin position="59"/>
        <end position="110"/>
    </location>
</feature>
<dbReference type="GO" id="GO:0003677">
    <property type="term" value="F:DNA binding"/>
    <property type="evidence" value="ECO:0007669"/>
    <property type="project" value="InterPro"/>
</dbReference>
<dbReference type="InterPro" id="IPR001387">
    <property type="entry name" value="Cro/C1-type_HTH"/>
</dbReference>
<evidence type="ECO:0000313" key="2">
    <source>
        <dbReference type="EMBL" id="QHT16480.1"/>
    </source>
</evidence>
<dbReference type="Gene3D" id="1.10.260.40">
    <property type="entry name" value="lambda repressor-like DNA-binding domains"/>
    <property type="match status" value="1"/>
</dbReference>
<evidence type="ECO:0000259" key="1">
    <source>
        <dbReference type="Pfam" id="PF01381"/>
    </source>
</evidence>
<organism evidence="2">
    <name type="scientific">viral metagenome</name>
    <dbReference type="NCBI Taxonomy" id="1070528"/>
    <lineage>
        <taxon>unclassified sequences</taxon>
        <taxon>metagenomes</taxon>
        <taxon>organismal metagenomes</taxon>
    </lineage>
</organism>
<sequence>MDYQDWNPITIRSSTAVATVAKKQAGPKVSDAVHSARKIDAVEVGRLKTLTSKSRSEMAQARVAKGLTQKQLDQRGQFPANTCNLWESGKMCPSGPQINILHRILGIKLERE</sequence>
<dbReference type="AlphaFoldDB" id="A0A6C0DJR5"/>
<name>A0A6C0DJR5_9ZZZZ</name>
<dbReference type="InterPro" id="IPR010982">
    <property type="entry name" value="Lambda_DNA-bd_dom_sf"/>
</dbReference>
<dbReference type="SUPFAM" id="SSF47413">
    <property type="entry name" value="lambda repressor-like DNA-binding domains"/>
    <property type="match status" value="1"/>
</dbReference>
<proteinExistence type="predicted"/>
<reference evidence="2" key="1">
    <citation type="journal article" date="2020" name="Nature">
        <title>Giant virus diversity and host interactions through global metagenomics.</title>
        <authorList>
            <person name="Schulz F."/>
            <person name="Roux S."/>
            <person name="Paez-Espino D."/>
            <person name="Jungbluth S."/>
            <person name="Walsh D.A."/>
            <person name="Denef V.J."/>
            <person name="McMahon K.D."/>
            <person name="Konstantinidis K.T."/>
            <person name="Eloe-Fadrosh E.A."/>
            <person name="Kyrpides N.C."/>
            <person name="Woyke T."/>
        </authorList>
    </citation>
    <scope>NUCLEOTIDE SEQUENCE</scope>
    <source>
        <strain evidence="2">GVMAG-M-3300023174-189</strain>
    </source>
</reference>
<dbReference type="Pfam" id="PF01381">
    <property type="entry name" value="HTH_3"/>
    <property type="match status" value="1"/>
</dbReference>
<dbReference type="EMBL" id="MN739626">
    <property type="protein sequence ID" value="QHT16480.1"/>
    <property type="molecule type" value="Genomic_DNA"/>
</dbReference>
<protein>
    <recommendedName>
        <fullName evidence="1">HTH cro/C1-type domain-containing protein</fullName>
    </recommendedName>
</protein>